<accession>A0A975BMV8</accession>
<reference evidence="1" key="1">
    <citation type="journal article" date="2021" name="Microb. Physiol.">
        <title>Proteogenomic Insights into the Physiology of Marine, Sulfate-Reducing, Filamentous Desulfonema limicola and Desulfonema magnum.</title>
        <authorList>
            <person name="Schnaars V."/>
            <person name="Wohlbrand L."/>
            <person name="Scheve S."/>
            <person name="Hinrichs C."/>
            <person name="Reinhardt R."/>
            <person name="Rabus R."/>
        </authorList>
    </citation>
    <scope>NUCLEOTIDE SEQUENCE</scope>
    <source>
        <strain evidence="1">4be13</strain>
    </source>
</reference>
<dbReference type="KEGG" id="dmm:dnm_044790"/>
<dbReference type="Proteomes" id="UP000663722">
    <property type="component" value="Chromosome"/>
</dbReference>
<proteinExistence type="predicted"/>
<protein>
    <submittedName>
        <fullName evidence="1">Uncharacterized protein</fullName>
    </submittedName>
</protein>
<dbReference type="AlphaFoldDB" id="A0A975BMV8"/>
<name>A0A975BMV8_9BACT</name>
<evidence type="ECO:0000313" key="2">
    <source>
        <dbReference type="Proteomes" id="UP000663722"/>
    </source>
</evidence>
<sequence length="40" mass="4837">MQDAGWVKRSETHRTDPIGYIIYFEFSYGFFRSATRTWLC</sequence>
<evidence type="ECO:0000313" key="1">
    <source>
        <dbReference type="EMBL" id="QTA88433.1"/>
    </source>
</evidence>
<keyword evidence="2" id="KW-1185">Reference proteome</keyword>
<dbReference type="EMBL" id="CP061800">
    <property type="protein sequence ID" value="QTA88433.1"/>
    <property type="molecule type" value="Genomic_DNA"/>
</dbReference>
<organism evidence="1 2">
    <name type="scientific">Desulfonema magnum</name>
    <dbReference type="NCBI Taxonomy" id="45655"/>
    <lineage>
        <taxon>Bacteria</taxon>
        <taxon>Pseudomonadati</taxon>
        <taxon>Thermodesulfobacteriota</taxon>
        <taxon>Desulfobacteria</taxon>
        <taxon>Desulfobacterales</taxon>
        <taxon>Desulfococcaceae</taxon>
        <taxon>Desulfonema</taxon>
    </lineage>
</organism>
<gene>
    <name evidence="1" type="ORF">dnm_044790</name>
</gene>